<organism evidence="3 4">
    <name type="scientific">Galerina marginata (strain CBS 339.88)</name>
    <dbReference type="NCBI Taxonomy" id="685588"/>
    <lineage>
        <taxon>Eukaryota</taxon>
        <taxon>Fungi</taxon>
        <taxon>Dikarya</taxon>
        <taxon>Basidiomycota</taxon>
        <taxon>Agaricomycotina</taxon>
        <taxon>Agaricomycetes</taxon>
        <taxon>Agaricomycetidae</taxon>
        <taxon>Agaricales</taxon>
        <taxon>Agaricineae</taxon>
        <taxon>Strophariaceae</taxon>
        <taxon>Galerina</taxon>
    </lineage>
</organism>
<protein>
    <recommendedName>
        <fullName evidence="5">G-protein coupled receptors family 1 profile domain-containing protein</fullName>
    </recommendedName>
</protein>
<keyword evidence="4" id="KW-1185">Reference proteome</keyword>
<keyword evidence="2" id="KW-0472">Membrane</keyword>
<feature type="transmembrane region" description="Helical" evidence="2">
    <location>
        <begin position="211"/>
        <end position="231"/>
    </location>
</feature>
<feature type="transmembrane region" description="Helical" evidence="2">
    <location>
        <begin position="170"/>
        <end position="191"/>
    </location>
</feature>
<dbReference type="HOGENOM" id="CLU_054795_0_0_1"/>
<proteinExistence type="predicted"/>
<dbReference type="OrthoDB" id="3248740at2759"/>
<keyword evidence="2" id="KW-1133">Transmembrane helix</keyword>
<accession>A0A067T486</accession>
<dbReference type="AlphaFoldDB" id="A0A067T486"/>
<feature type="transmembrane region" description="Helical" evidence="2">
    <location>
        <begin position="251"/>
        <end position="269"/>
    </location>
</feature>
<feature type="transmembrane region" description="Helical" evidence="2">
    <location>
        <begin position="89"/>
        <end position="116"/>
    </location>
</feature>
<sequence length="322" mass="35211">MSKAFPSPAIQQSDISANLSSVLMFTFLTGAYTVIYIVTRKSTRQKTIIAVITALYVSGVIQLSISWYMLKSVSVSNGATREDTFKAMFSAPLWITILSILSQMAMIVLSDVLLIWRCFFVWNRSLRVISLPVFLLIADLGLNIALVIILPEGYNETTGNGVRIAGAIQAAMFCVSFVCTTATTLLIAFRIHSVTSQEIISRRRFQHIIDILVQSGSIYSLSLIFQVIGSIRPSYASEVRYYAFTDYGGSLSNIIAGVAPTIVVARVCIVPDETTQLSAIPRVSHLEFQGQSASHDSSQIEGRTGETDVNANFPPTGEKSNV</sequence>
<feature type="compositionally biased region" description="Polar residues" evidence="1">
    <location>
        <begin position="289"/>
        <end position="301"/>
    </location>
</feature>
<dbReference type="EMBL" id="KL142384">
    <property type="protein sequence ID" value="KDR73843.1"/>
    <property type="molecule type" value="Genomic_DNA"/>
</dbReference>
<name>A0A067T486_GALM3</name>
<keyword evidence="2" id="KW-0812">Transmembrane</keyword>
<dbReference type="Proteomes" id="UP000027222">
    <property type="component" value="Unassembled WGS sequence"/>
</dbReference>
<evidence type="ECO:0000313" key="4">
    <source>
        <dbReference type="Proteomes" id="UP000027222"/>
    </source>
</evidence>
<evidence type="ECO:0000313" key="3">
    <source>
        <dbReference type="EMBL" id="KDR73843.1"/>
    </source>
</evidence>
<feature type="transmembrane region" description="Helical" evidence="2">
    <location>
        <begin position="48"/>
        <end position="69"/>
    </location>
</feature>
<evidence type="ECO:0000256" key="2">
    <source>
        <dbReference type="SAM" id="Phobius"/>
    </source>
</evidence>
<gene>
    <name evidence="3" type="ORF">GALMADRAFT_141620</name>
</gene>
<feature type="transmembrane region" description="Helical" evidence="2">
    <location>
        <begin position="128"/>
        <end position="150"/>
    </location>
</feature>
<reference evidence="4" key="1">
    <citation type="journal article" date="2014" name="Proc. Natl. Acad. Sci. U.S.A.">
        <title>Extensive sampling of basidiomycete genomes demonstrates inadequacy of the white-rot/brown-rot paradigm for wood decay fungi.</title>
        <authorList>
            <person name="Riley R."/>
            <person name="Salamov A.A."/>
            <person name="Brown D.W."/>
            <person name="Nagy L.G."/>
            <person name="Floudas D."/>
            <person name="Held B.W."/>
            <person name="Levasseur A."/>
            <person name="Lombard V."/>
            <person name="Morin E."/>
            <person name="Otillar R."/>
            <person name="Lindquist E.A."/>
            <person name="Sun H."/>
            <person name="LaButti K.M."/>
            <person name="Schmutz J."/>
            <person name="Jabbour D."/>
            <person name="Luo H."/>
            <person name="Baker S.E."/>
            <person name="Pisabarro A.G."/>
            <person name="Walton J.D."/>
            <person name="Blanchette R.A."/>
            <person name="Henrissat B."/>
            <person name="Martin F."/>
            <person name="Cullen D."/>
            <person name="Hibbett D.S."/>
            <person name="Grigoriev I.V."/>
        </authorList>
    </citation>
    <scope>NUCLEOTIDE SEQUENCE [LARGE SCALE GENOMIC DNA]</scope>
    <source>
        <strain evidence="4">CBS 339.88</strain>
    </source>
</reference>
<feature type="transmembrane region" description="Helical" evidence="2">
    <location>
        <begin position="15"/>
        <end position="36"/>
    </location>
</feature>
<feature type="region of interest" description="Disordered" evidence="1">
    <location>
        <begin position="289"/>
        <end position="322"/>
    </location>
</feature>
<evidence type="ECO:0000256" key="1">
    <source>
        <dbReference type="SAM" id="MobiDB-lite"/>
    </source>
</evidence>
<evidence type="ECO:0008006" key="5">
    <source>
        <dbReference type="Google" id="ProtNLM"/>
    </source>
</evidence>